<dbReference type="GO" id="GO:0032040">
    <property type="term" value="C:small-subunit processome"/>
    <property type="evidence" value="ECO:0007669"/>
    <property type="project" value="InterPro"/>
</dbReference>
<accession>A0A1V6PG79</accession>
<gene>
    <name evidence="4" type="ORF">PENDEC_c005G04779</name>
</gene>
<protein>
    <recommendedName>
        <fullName evidence="3">UTP23 sensor motif region domain-containing protein</fullName>
    </recommendedName>
</protein>
<dbReference type="FunFam" id="3.40.50.1010:FF:000062">
    <property type="entry name" value="rRNA processing protein, putative"/>
    <property type="match status" value="1"/>
</dbReference>
<evidence type="ECO:0000256" key="1">
    <source>
        <dbReference type="ARBA" id="ARBA00023242"/>
    </source>
</evidence>
<feature type="region of interest" description="Disordered" evidence="2">
    <location>
        <begin position="142"/>
        <end position="163"/>
    </location>
</feature>
<feature type="region of interest" description="Disordered" evidence="2">
    <location>
        <begin position="196"/>
        <end position="329"/>
    </location>
</feature>
<dbReference type="STRING" id="69771.A0A1V6PG79"/>
<organism evidence="4 5">
    <name type="scientific">Penicillium decumbens</name>
    <dbReference type="NCBI Taxonomy" id="69771"/>
    <lineage>
        <taxon>Eukaryota</taxon>
        <taxon>Fungi</taxon>
        <taxon>Dikarya</taxon>
        <taxon>Ascomycota</taxon>
        <taxon>Pezizomycotina</taxon>
        <taxon>Eurotiomycetes</taxon>
        <taxon>Eurotiomycetidae</taxon>
        <taxon>Eurotiales</taxon>
        <taxon>Aspergillaceae</taxon>
        <taxon>Penicillium</taxon>
    </lineage>
</organism>
<dbReference type="OrthoDB" id="25675at2759"/>
<feature type="domain" description="UTP23 sensor motif region" evidence="3">
    <location>
        <begin position="239"/>
        <end position="254"/>
    </location>
</feature>
<evidence type="ECO:0000313" key="4">
    <source>
        <dbReference type="EMBL" id="OQD76045.1"/>
    </source>
</evidence>
<keyword evidence="1" id="KW-0539">Nucleus</keyword>
<comment type="caution">
    <text evidence="4">The sequence shown here is derived from an EMBL/GenBank/DDBJ whole genome shotgun (WGS) entry which is preliminary data.</text>
</comment>
<dbReference type="Proteomes" id="UP000191522">
    <property type="component" value="Unassembled WGS sequence"/>
</dbReference>
<dbReference type="InterPro" id="IPR057776">
    <property type="entry name" value="UTP23_sensor"/>
</dbReference>
<dbReference type="Pfam" id="PF24779">
    <property type="entry name" value="UTP23_sensor"/>
    <property type="match status" value="1"/>
</dbReference>
<evidence type="ECO:0000259" key="3">
    <source>
        <dbReference type="Pfam" id="PF24779"/>
    </source>
</evidence>
<feature type="compositionally biased region" description="Basic and acidic residues" evidence="2">
    <location>
        <begin position="201"/>
        <end position="215"/>
    </location>
</feature>
<sequence>MRAKRSKKYRKLMHQYELTFNFREPYQVLVDSNFLSNVDAFKMDLIPALERTLQGKTKPLLTKCSLNAIMKAQPINPKTQQPYRPRHLPPPTELPLRHCSHNADSEPIDEIECLLSLLSPSAESKKNKEHYILATADPIVKKHDKNDAQHKRKTEEERQEERAMRRAKALRAHARSIPGVPIIYVKRSVMVLEPMSTPSENVRDGVERGKFRAGLDDPSLGKRKREDDAEPLVKIPGLKKAKGPNPLSVKKSKKKAESGSSATPKKQKSQDDAQAPRESGNAEVSEKPDGDEAGAGKTKRRRRHHKGSTLHEGNEDAPAEAGSTMEVDA</sequence>
<dbReference type="OMA" id="CCMQALY"/>
<feature type="compositionally biased region" description="Basic residues" evidence="2">
    <location>
        <begin position="297"/>
        <end position="308"/>
    </location>
</feature>
<keyword evidence="5" id="KW-1185">Reference proteome</keyword>
<name>A0A1V6PG79_PENDC</name>
<dbReference type="EMBL" id="MDYL01000005">
    <property type="protein sequence ID" value="OQD76045.1"/>
    <property type="molecule type" value="Genomic_DNA"/>
</dbReference>
<dbReference type="PANTHER" id="PTHR12416">
    <property type="entry name" value="RRNA-PROCESSING PROTEIN UTP23 HOMOLOG"/>
    <property type="match status" value="1"/>
</dbReference>
<dbReference type="Gene3D" id="3.40.50.1010">
    <property type="entry name" value="5'-nuclease"/>
    <property type="match status" value="1"/>
</dbReference>
<reference evidence="5" key="1">
    <citation type="journal article" date="2017" name="Nat. Microbiol.">
        <title>Global analysis of biosynthetic gene clusters reveals vast potential of secondary metabolite production in Penicillium species.</title>
        <authorList>
            <person name="Nielsen J.C."/>
            <person name="Grijseels S."/>
            <person name="Prigent S."/>
            <person name="Ji B."/>
            <person name="Dainat J."/>
            <person name="Nielsen K.F."/>
            <person name="Frisvad J.C."/>
            <person name="Workman M."/>
            <person name="Nielsen J."/>
        </authorList>
    </citation>
    <scope>NUCLEOTIDE SEQUENCE [LARGE SCALE GENOMIC DNA]</scope>
    <source>
        <strain evidence="5">IBT 11843</strain>
    </source>
</reference>
<evidence type="ECO:0000313" key="5">
    <source>
        <dbReference type="Proteomes" id="UP000191522"/>
    </source>
</evidence>
<dbReference type="Pfam" id="PF04900">
    <property type="entry name" value="Fcf1"/>
    <property type="match status" value="2"/>
</dbReference>
<dbReference type="InterPro" id="IPR006984">
    <property type="entry name" value="Fcf1/UTP23"/>
</dbReference>
<proteinExistence type="predicted"/>
<dbReference type="AlphaFoldDB" id="A0A1V6PG79"/>
<evidence type="ECO:0000256" key="2">
    <source>
        <dbReference type="SAM" id="MobiDB-lite"/>
    </source>
</evidence>